<evidence type="ECO:0000256" key="2">
    <source>
        <dbReference type="SAM" id="Phobius"/>
    </source>
</evidence>
<keyword evidence="2" id="KW-0472">Membrane</keyword>
<dbReference type="RefSeq" id="WP_116223741.1">
    <property type="nucleotide sequence ID" value="NZ_AP018437.1"/>
</dbReference>
<name>A0A347ZU65_9CHLR</name>
<keyword evidence="2" id="KW-1133">Transmembrane helix</keyword>
<evidence type="ECO:0000256" key="1">
    <source>
        <dbReference type="SAM" id="MobiDB-lite"/>
    </source>
</evidence>
<keyword evidence="2" id="KW-0812">Transmembrane</keyword>
<proteinExistence type="predicted"/>
<evidence type="ECO:0008006" key="5">
    <source>
        <dbReference type="Google" id="ProtNLM"/>
    </source>
</evidence>
<reference evidence="3 4" key="1">
    <citation type="submission" date="2018-08" db="EMBL/GenBank/DDBJ databases">
        <title>Genomic Encyclopedia of Type Strains, Phase IV (KMG-IV): sequencing the most valuable type-strain genomes for metagenomic binning, comparative biology and taxonomic classification.</title>
        <authorList>
            <person name="Goeker M."/>
        </authorList>
    </citation>
    <scope>NUCLEOTIDE SEQUENCE [LARGE SCALE GENOMIC DNA]</scope>
    <source>
        <strain evidence="3 4">DSM 23923</strain>
    </source>
</reference>
<comment type="caution">
    <text evidence="3">The sequence shown here is derived from an EMBL/GenBank/DDBJ whole genome shotgun (WGS) entry which is preliminary data.</text>
</comment>
<feature type="transmembrane region" description="Helical" evidence="2">
    <location>
        <begin position="55"/>
        <end position="76"/>
    </location>
</feature>
<dbReference type="AlphaFoldDB" id="A0A347ZU65"/>
<keyword evidence="4" id="KW-1185">Reference proteome</keyword>
<sequence length="478" mass="52717">MNQKNNSKFDEEVRAIMAVPDMDPDFDARLEENLVKKMRMVRGQKERIAEKKPRISFATAAASIIVLMFAAVLAIGPQRVWAAVRSLGFLPGIGYVQDDVRVLDEPVQVQREGTVAEMTDLISDSEKTWLRVVITGKLEPDLPMEDQCFLNPSLQFDGAEDVSVIWSSTTVRADEVVLEIGLPILPAELADGVLNMPCLPGVPTEINGEDWQFPFLLRQPTKDEEPYVAENLSNSTETAETLPSPEINKEAGVQLVVENVVELEDGYQFMGYVSVPNNAEVSFESDSITLQTQDGNAIELQPVDIPFGSGVPIVDQPWVVRTTTKDLPAQLVFTLKALAFKRSDESVREQSVSVDLGSDPQPGQSWNIEQSVFVAGSEVKFHDVRLEQVTDDVYLLIFAVEYPQEEIYAVDLEDADHPAEDMNAGSGGGGGGGEGNNPNLRLESISYNRIPTGQRTIFVSDAYIVQRGNWSTTIQLPE</sequence>
<evidence type="ECO:0000313" key="4">
    <source>
        <dbReference type="Proteomes" id="UP000256388"/>
    </source>
</evidence>
<dbReference type="EMBL" id="QUMS01000001">
    <property type="protein sequence ID" value="REG10571.1"/>
    <property type="molecule type" value="Genomic_DNA"/>
</dbReference>
<organism evidence="3 4">
    <name type="scientific">Pelolinea submarina</name>
    <dbReference type="NCBI Taxonomy" id="913107"/>
    <lineage>
        <taxon>Bacteria</taxon>
        <taxon>Bacillati</taxon>
        <taxon>Chloroflexota</taxon>
        <taxon>Anaerolineae</taxon>
        <taxon>Anaerolineales</taxon>
        <taxon>Anaerolineaceae</taxon>
        <taxon>Pelolinea</taxon>
    </lineage>
</organism>
<evidence type="ECO:0000313" key="3">
    <source>
        <dbReference type="EMBL" id="REG10571.1"/>
    </source>
</evidence>
<accession>A0A347ZU65</accession>
<protein>
    <recommendedName>
        <fullName evidence="5">DUF4179 domain-containing protein</fullName>
    </recommendedName>
</protein>
<gene>
    <name evidence="3" type="ORF">DFR64_0430</name>
</gene>
<dbReference type="Proteomes" id="UP000256388">
    <property type="component" value="Unassembled WGS sequence"/>
</dbReference>
<feature type="region of interest" description="Disordered" evidence="1">
    <location>
        <begin position="418"/>
        <end position="440"/>
    </location>
</feature>
<feature type="compositionally biased region" description="Gly residues" evidence="1">
    <location>
        <begin position="425"/>
        <end position="435"/>
    </location>
</feature>